<name>A0ABR2QQM4_9ROSI</name>
<organism evidence="1 2">
    <name type="scientific">Hibiscus sabdariffa</name>
    <name type="common">roselle</name>
    <dbReference type="NCBI Taxonomy" id="183260"/>
    <lineage>
        <taxon>Eukaryota</taxon>
        <taxon>Viridiplantae</taxon>
        <taxon>Streptophyta</taxon>
        <taxon>Embryophyta</taxon>
        <taxon>Tracheophyta</taxon>
        <taxon>Spermatophyta</taxon>
        <taxon>Magnoliopsida</taxon>
        <taxon>eudicotyledons</taxon>
        <taxon>Gunneridae</taxon>
        <taxon>Pentapetalae</taxon>
        <taxon>rosids</taxon>
        <taxon>malvids</taxon>
        <taxon>Malvales</taxon>
        <taxon>Malvaceae</taxon>
        <taxon>Malvoideae</taxon>
        <taxon>Hibiscus</taxon>
    </lineage>
</organism>
<keyword evidence="2" id="KW-1185">Reference proteome</keyword>
<sequence length="153" mass="16408">MVPSLPLNVLSDKSIEIPTVSNPSQVSLEAPPSTTMTTHVNNADSIDVPTEGFNSVDNDIDDLNFVDSVVHSLHTEAVDQPLSTSSFVSPVHSQTNAATDGLLNATHEDVVLPNEALETVNSSDMAPIIVVQSNIHPMLRYVHTKCFGGPFVY</sequence>
<dbReference type="Proteomes" id="UP001396334">
    <property type="component" value="Unassembled WGS sequence"/>
</dbReference>
<proteinExistence type="predicted"/>
<gene>
    <name evidence="1" type="ORF">V6N11_060539</name>
</gene>
<comment type="caution">
    <text evidence="1">The sequence shown here is derived from an EMBL/GenBank/DDBJ whole genome shotgun (WGS) entry which is preliminary data.</text>
</comment>
<dbReference type="EMBL" id="JBBPBN010000034">
    <property type="protein sequence ID" value="KAK9002965.1"/>
    <property type="molecule type" value="Genomic_DNA"/>
</dbReference>
<protein>
    <submittedName>
        <fullName evidence="1">Uncharacterized protein</fullName>
    </submittedName>
</protein>
<evidence type="ECO:0000313" key="1">
    <source>
        <dbReference type="EMBL" id="KAK9002965.1"/>
    </source>
</evidence>
<reference evidence="1 2" key="1">
    <citation type="journal article" date="2024" name="G3 (Bethesda)">
        <title>Genome assembly of Hibiscus sabdariffa L. provides insights into metabolisms of medicinal natural products.</title>
        <authorList>
            <person name="Kim T."/>
        </authorList>
    </citation>
    <scope>NUCLEOTIDE SEQUENCE [LARGE SCALE GENOMIC DNA]</scope>
    <source>
        <strain evidence="1">TK-2024</strain>
        <tissue evidence="1">Old leaves</tissue>
    </source>
</reference>
<accession>A0ABR2QQM4</accession>
<evidence type="ECO:0000313" key="2">
    <source>
        <dbReference type="Proteomes" id="UP001396334"/>
    </source>
</evidence>